<evidence type="ECO:0000313" key="2">
    <source>
        <dbReference type="Proteomes" id="UP000198662"/>
    </source>
</evidence>
<dbReference type="STRING" id="380244.SAMN05216298_3476"/>
<keyword evidence="1" id="KW-0808">Transferase</keyword>
<dbReference type="OrthoDB" id="9777890at2"/>
<keyword evidence="2" id="KW-1185">Reference proteome</keyword>
<dbReference type="GO" id="GO:0016740">
    <property type="term" value="F:transferase activity"/>
    <property type="evidence" value="ECO:0007669"/>
    <property type="project" value="UniProtKB-KW"/>
</dbReference>
<dbReference type="Gene3D" id="3.40.50.300">
    <property type="entry name" value="P-loop containing nucleotide triphosphate hydrolases"/>
    <property type="match status" value="1"/>
</dbReference>
<dbReference type="Proteomes" id="UP000198662">
    <property type="component" value="Unassembled WGS sequence"/>
</dbReference>
<name>A0A1G9J7Q1_9ACTN</name>
<reference evidence="2" key="1">
    <citation type="submission" date="2016-10" db="EMBL/GenBank/DDBJ databases">
        <authorList>
            <person name="Varghese N."/>
            <person name="Submissions S."/>
        </authorList>
    </citation>
    <scope>NUCLEOTIDE SEQUENCE [LARGE SCALE GENOMIC DNA]</scope>
    <source>
        <strain evidence="2">CGMCC 4.3147</strain>
    </source>
</reference>
<gene>
    <name evidence="1" type="ORF">SAMN05216298_3476</name>
</gene>
<dbReference type="AlphaFoldDB" id="A0A1G9J7Q1"/>
<dbReference type="PANTHER" id="PTHR36451:SF1">
    <property type="entry name" value="OMEGA-HYDROXY-BETA-DIHYDROMENAQUINONE-9 SULFOTRANSFERASE STF3"/>
    <property type="match status" value="1"/>
</dbReference>
<dbReference type="SUPFAM" id="SSF52540">
    <property type="entry name" value="P-loop containing nucleoside triphosphate hydrolases"/>
    <property type="match status" value="1"/>
</dbReference>
<protein>
    <submittedName>
        <fullName evidence="1">Sulfotransferase family protein</fullName>
    </submittedName>
</protein>
<accession>A0A1G9J7Q1</accession>
<dbReference type="RefSeq" id="WP_091051901.1">
    <property type="nucleotide sequence ID" value="NZ_FNGF01000005.1"/>
</dbReference>
<dbReference type="InterPro" id="IPR052736">
    <property type="entry name" value="Stf3_sulfotransferase"/>
</dbReference>
<evidence type="ECO:0000313" key="1">
    <source>
        <dbReference type="EMBL" id="SDL33518.1"/>
    </source>
</evidence>
<proteinExistence type="predicted"/>
<dbReference type="PANTHER" id="PTHR36451">
    <property type="entry name" value="PAPS-DEPENDENT SULFOTRANSFERASE STF3"/>
    <property type="match status" value="1"/>
</dbReference>
<dbReference type="EMBL" id="FNGF01000005">
    <property type="protein sequence ID" value="SDL33518.1"/>
    <property type="molecule type" value="Genomic_DNA"/>
</dbReference>
<sequence>MRRVSRLVVPINAAMQSSMRRQTADVDGYFEKMVRQAEAASGGSARGDEEFLEGYRHLLRQVAKVRTMSALGWTGFTADMKGRMTNRFRVHRLVADHPEILDEPIERPIIVTGMPRTATTLAHKILAYPEGNRAPLMWELQATDRADIDPKIRKRRIAVARASARFGHFFSPVLPDIHAMEPESPEECVFALPHGRNMLVTFRMPGYRNWLDEHDFLPDYEYYRKVLQVLQFGAQRRRWVLKSPYHLEHLGVLMKVFPDAQIVWTHRDPNTVMGSWCSLMETGVAICNREYDPHQIGQDWLEMLSRVVEIGRDVRTTLARDRVVDVSYHQLTANPYEELPGIFRRLGMEFTPRDEQNLHDVLARPGMKRGHEYSLRHYGLDPDLVDKAFGDYTRMVHAMR</sequence>
<organism evidence="1 2">
    <name type="scientific">Glycomyces sambucus</name>
    <dbReference type="NCBI Taxonomy" id="380244"/>
    <lineage>
        <taxon>Bacteria</taxon>
        <taxon>Bacillati</taxon>
        <taxon>Actinomycetota</taxon>
        <taxon>Actinomycetes</taxon>
        <taxon>Glycomycetales</taxon>
        <taxon>Glycomycetaceae</taxon>
        <taxon>Glycomyces</taxon>
    </lineage>
</organism>
<dbReference type="Pfam" id="PF13469">
    <property type="entry name" value="Sulfotransfer_3"/>
    <property type="match status" value="1"/>
</dbReference>
<dbReference type="InterPro" id="IPR027417">
    <property type="entry name" value="P-loop_NTPase"/>
</dbReference>